<feature type="compositionally biased region" description="Low complexity" evidence="1">
    <location>
        <begin position="306"/>
        <end position="317"/>
    </location>
</feature>
<dbReference type="OrthoDB" id="409189at2759"/>
<sequence>MELVERLSSELARKGIDVVQPLALSWYNNSIPAELGACIPARGAAGEDALAVLVGNSRALWEPFIDACASEDLLDSDNPLDVYLQRAVCGSLESSAPGLQHRIYWSHRRTDDLVAGPGAQLGPAGASEHVAFQRMAHHAGLAYLDESSHLCLHPRFGPWFSLRCVVIFDNIPWGKPQPMELPNPLPAATQMYVKMALHTAVHNTSKKFHLPEVDVEAAEAAMAEANIEPLLEDESESEEQESKSSSSRARRRLVGGVPTPDPLLPGGLGPVRCPSSSARSEEGSQGDCLSAGSTPTCSSGASTPRGEAAAPAGPEEVVPSAADRLKALAVDIPTGSAARSRSLTPDSGRSGSPSGQQVGSAGSSGSRRSSMDKEGRPCIRAVAANWRAWVAVRDSPCPGHPMRYSEEQIVYHYTRDRAVLAKALLRRGCVPHSTAPLPATGLLDPAYQAYHSAEMEAQKMAGMRRQYPAAPAATEPISAA</sequence>
<dbReference type="EMBL" id="LHPG02000003">
    <property type="protein sequence ID" value="PRW59705.1"/>
    <property type="molecule type" value="Genomic_DNA"/>
</dbReference>
<feature type="compositionally biased region" description="Polar residues" evidence="1">
    <location>
        <begin position="291"/>
        <end position="302"/>
    </location>
</feature>
<feature type="compositionally biased region" description="Acidic residues" evidence="1">
    <location>
        <begin position="230"/>
        <end position="239"/>
    </location>
</feature>
<feature type="region of interest" description="Disordered" evidence="1">
    <location>
        <begin position="332"/>
        <end position="375"/>
    </location>
</feature>
<dbReference type="Proteomes" id="UP000239899">
    <property type="component" value="Unassembled WGS sequence"/>
</dbReference>
<proteinExistence type="predicted"/>
<organism evidence="2 3">
    <name type="scientific">Chlorella sorokiniana</name>
    <name type="common">Freshwater green alga</name>
    <dbReference type="NCBI Taxonomy" id="3076"/>
    <lineage>
        <taxon>Eukaryota</taxon>
        <taxon>Viridiplantae</taxon>
        <taxon>Chlorophyta</taxon>
        <taxon>core chlorophytes</taxon>
        <taxon>Trebouxiophyceae</taxon>
        <taxon>Chlorellales</taxon>
        <taxon>Chlorellaceae</taxon>
        <taxon>Chlorella clade</taxon>
        <taxon>Chlorella</taxon>
    </lineage>
</organism>
<accession>A0A2P6U058</accession>
<name>A0A2P6U058_CHLSO</name>
<evidence type="ECO:0000256" key="1">
    <source>
        <dbReference type="SAM" id="MobiDB-lite"/>
    </source>
</evidence>
<feature type="compositionally biased region" description="Low complexity" evidence="1">
    <location>
        <begin position="347"/>
        <end position="368"/>
    </location>
</feature>
<evidence type="ECO:0008006" key="4">
    <source>
        <dbReference type="Google" id="ProtNLM"/>
    </source>
</evidence>
<evidence type="ECO:0000313" key="2">
    <source>
        <dbReference type="EMBL" id="PRW59705.1"/>
    </source>
</evidence>
<feature type="region of interest" description="Disordered" evidence="1">
    <location>
        <begin position="228"/>
        <end position="317"/>
    </location>
</feature>
<protein>
    <recommendedName>
        <fullName evidence="4">Cyanocobalamin reductase (cyanide-eliminating)</fullName>
    </recommendedName>
</protein>
<comment type="caution">
    <text evidence="2">The sequence shown here is derived from an EMBL/GenBank/DDBJ whole genome shotgun (WGS) entry which is preliminary data.</text>
</comment>
<evidence type="ECO:0000313" key="3">
    <source>
        <dbReference type="Proteomes" id="UP000239899"/>
    </source>
</evidence>
<reference evidence="2 3" key="1">
    <citation type="journal article" date="2018" name="Plant J.">
        <title>Genome sequences of Chlorella sorokiniana UTEX 1602 and Micractinium conductrix SAG 241.80: implications to maltose excretion by a green alga.</title>
        <authorList>
            <person name="Arriola M.B."/>
            <person name="Velmurugan N."/>
            <person name="Zhang Y."/>
            <person name="Plunkett M.H."/>
            <person name="Hondzo H."/>
            <person name="Barney B.M."/>
        </authorList>
    </citation>
    <scope>NUCLEOTIDE SEQUENCE [LARGE SCALE GENOMIC DNA]</scope>
    <source>
        <strain evidence="3">UTEX 1602</strain>
    </source>
</reference>
<dbReference type="AlphaFoldDB" id="A0A2P6U058"/>
<gene>
    <name evidence="2" type="ORF">C2E21_1519</name>
</gene>
<keyword evidence="3" id="KW-1185">Reference proteome</keyword>